<name>A0A9D2J6N8_9MICO</name>
<evidence type="ECO:0000313" key="2">
    <source>
        <dbReference type="EMBL" id="HIZ38092.1"/>
    </source>
</evidence>
<organism evidence="2 3">
    <name type="scientific">Candidatus Ruania gallistercoris</name>
    <dbReference type="NCBI Taxonomy" id="2838746"/>
    <lineage>
        <taxon>Bacteria</taxon>
        <taxon>Bacillati</taxon>
        <taxon>Actinomycetota</taxon>
        <taxon>Actinomycetes</taxon>
        <taxon>Micrococcales</taxon>
        <taxon>Ruaniaceae</taxon>
        <taxon>Ruania</taxon>
    </lineage>
</organism>
<dbReference type="Pfam" id="PF03551">
    <property type="entry name" value="PadR"/>
    <property type="match status" value="1"/>
</dbReference>
<dbReference type="InterPro" id="IPR036388">
    <property type="entry name" value="WH-like_DNA-bd_sf"/>
</dbReference>
<dbReference type="PANTHER" id="PTHR33169">
    <property type="entry name" value="PADR-FAMILY TRANSCRIPTIONAL REGULATOR"/>
    <property type="match status" value="1"/>
</dbReference>
<proteinExistence type="predicted"/>
<reference evidence="2" key="2">
    <citation type="submission" date="2021-04" db="EMBL/GenBank/DDBJ databases">
        <authorList>
            <person name="Gilroy R."/>
        </authorList>
    </citation>
    <scope>NUCLEOTIDE SEQUENCE</scope>
    <source>
        <strain evidence="2">ChiGjej4B4-7305</strain>
    </source>
</reference>
<dbReference type="Gene3D" id="1.10.10.10">
    <property type="entry name" value="Winged helix-like DNA-binding domain superfamily/Winged helix DNA-binding domain"/>
    <property type="match status" value="1"/>
</dbReference>
<dbReference type="PANTHER" id="PTHR33169:SF26">
    <property type="entry name" value="CONSERVED PROTEIN"/>
    <property type="match status" value="1"/>
</dbReference>
<dbReference type="EMBL" id="DXBY01000341">
    <property type="protein sequence ID" value="HIZ38092.1"/>
    <property type="molecule type" value="Genomic_DNA"/>
</dbReference>
<dbReference type="InterPro" id="IPR036390">
    <property type="entry name" value="WH_DNA-bd_sf"/>
</dbReference>
<dbReference type="Proteomes" id="UP000824037">
    <property type="component" value="Unassembled WGS sequence"/>
</dbReference>
<feature type="domain" description="Transcription regulator PadR N-terminal" evidence="1">
    <location>
        <begin position="12"/>
        <end position="90"/>
    </location>
</feature>
<protein>
    <submittedName>
        <fullName evidence="2">PadR family transcriptional regulator</fullName>
    </submittedName>
</protein>
<reference evidence="2" key="1">
    <citation type="journal article" date="2021" name="PeerJ">
        <title>Extensive microbial diversity within the chicken gut microbiome revealed by metagenomics and culture.</title>
        <authorList>
            <person name="Gilroy R."/>
            <person name="Ravi A."/>
            <person name="Getino M."/>
            <person name="Pursley I."/>
            <person name="Horton D.L."/>
            <person name="Alikhan N.F."/>
            <person name="Baker D."/>
            <person name="Gharbi K."/>
            <person name="Hall N."/>
            <person name="Watson M."/>
            <person name="Adriaenssens E.M."/>
            <person name="Foster-Nyarko E."/>
            <person name="Jarju S."/>
            <person name="Secka A."/>
            <person name="Antonio M."/>
            <person name="Oren A."/>
            <person name="Chaudhuri R.R."/>
            <person name="La Ragione R."/>
            <person name="Hildebrand F."/>
            <person name="Pallen M.J."/>
        </authorList>
    </citation>
    <scope>NUCLEOTIDE SEQUENCE</scope>
    <source>
        <strain evidence="2">ChiGjej4B4-7305</strain>
    </source>
</reference>
<dbReference type="AlphaFoldDB" id="A0A9D2J6N8"/>
<dbReference type="InterPro" id="IPR052509">
    <property type="entry name" value="Metal_resp_DNA-bind_regulator"/>
</dbReference>
<accession>A0A9D2J6N8</accession>
<gene>
    <name evidence="2" type="ORF">H9815_20135</name>
</gene>
<dbReference type="InterPro" id="IPR005149">
    <property type="entry name" value="Tscrpt_reg_PadR_N"/>
</dbReference>
<comment type="caution">
    <text evidence="2">The sequence shown here is derived from an EMBL/GenBank/DDBJ whole genome shotgun (WGS) entry which is preliminary data.</text>
</comment>
<evidence type="ECO:0000259" key="1">
    <source>
        <dbReference type="Pfam" id="PF03551"/>
    </source>
</evidence>
<evidence type="ECO:0000313" key="3">
    <source>
        <dbReference type="Proteomes" id="UP000824037"/>
    </source>
</evidence>
<dbReference type="SUPFAM" id="SSF46785">
    <property type="entry name" value="Winged helix' DNA-binding domain"/>
    <property type="match status" value="1"/>
</dbReference>
<sequence>MSTRGEVLELAILGQLQHAPMHGYELRKRLNTTLGTIRTLSYGSLYPCLKALVAGGWIEEADTAAPPHALAGRRARIVYRLTTPGKQRLADSLAQAGPAAWEDESFTVRFSLFNETDSQTRLQILEGRRARMLQRKAAMRQQVQAGRERRDHYTQELQRHGLDLIDREIGWLEDLIVAERTDDPTEETPEENS</sequence>